<comment type="caution">
    <text evidence="1">The sequence shown here is derived from an EMBL/GenBank/DDBJ whole genome shotgun (WGS) entry which is preliminary data.</text>
</comment>
<gene>
    <name evidence="1" type="ORF">J2X21_000885</name>
</gene>
<name>A0ABU2A6W8_9BURK</name>
<organism evidence="1 2">
    <name type="scientific">Roseateles asaccharophilus</name>
    <dbReference type="NCBI Taxonomy" id="582607"/>
    <lineage>
        <taxon>Bacteria</taxon>
        <taxon>Pseudomonadati</taxon>
        <taxon>Pseudomonadota</taxon>
        <taxon>Betaproteobacteria</taxon>
        <taxon>Burkholderiales</taxon>
        <taxon>Sphaerotilaceae</taxon>
        <taxon>Roseateles</taxon>
    </lineage>
</organism>
<evidence type="ECO:0000313" key="1">
    <source>
        <dbReference type="EMBL" id="MDR7331773.1"/>
    </source>
</evidence>
<protein>
    <submittedName>
        <fullName evidence="1">Uncharacterized protein</fullName>
    </submittedName>
</protein>
<evidence type="ECO:0000313" key="2">
    <source>
        <dbReference type="Proteomes" id="UP001180825"/>
    </source>
</evidence>
<sequence length="55" mass="5892">MELTYFYAQVNADGICFAVTSHGSPLPASPTLIPLDSYDESKLGQKFVDGKLSPA</sequence>
<dbReference type="RefSeq" id="WP_310325345.1">
    <property type="nucleotide sequence ID" value="NZ_JAVDXV010000001.1"/>
</dbReference>
<dbReference type="Proteomes" id="UP001180825">
    <property type="component" value="Unassembled WGS sequence"/>
</dbReference>
<dbReference type="EMBL" id="JAVDXV010000001">
    <property type="protein sequence ID" value="MDR7331773.1"/>
    <property type="molecule type" value="Genomic_DNA"/>
</dbReference>
<reference evidence="1 2" key="1">
    <citation type="submission" date="2023-07" db="EMBL/GenBank/DDBJ databases">
        <title>Sorghum-associated microbial communities from plants grown in Nebraska, USA.</title>
        <authorList>
            <person name="Schachtman D."/>
        </authorList>
    </citation>
    <scope>NUCLEOTIDE SEQUENCE [LARGE SCALE GENOMIC DNA]</scope>
    <source>
        <strain evidence="1 2">BE316</strain>
    </source>
</reference>
<accession>A0ABU2A6W8</accession>
<keyword evidence="2" id="KW-1185">Reference proteome</keyword>
<proteinExistence type="predicted"/>